<keyword evidence="4" id="KW-1185">Reference proteome</keyword>
<name>A0A9N9CDM1_FUNMO</name>
<dbReference type="AlphaFoldDB" id="A0A9N9CDM1"/>
<protein>
    <submittedName>
        <fullName evidence="3">10413_t:CDS:1</fullName>
    </submittedName>
</protein>
<organism evidence="3 4">
    <name type="scientific">Funneliformis mosseae</name>
    <name type="common">Endomycorrhizal fungus</name>
    <name type="synonym">Glomus mosseae</name>
    <dbReference type="NCBI Taxonomy" id="27381"/>
    <lineage>
        <taxon>Eukaryota</taxon>
        <taxon>Fungi</taxon>
        <taxon>Fungi incertae sedis</taxon>
        <taxon>Mucoromycota</taxon>
        <taxon>Glomeromycotina</taxon>
        <taxon>Glomeromycetes</taxon>
        <taxon>Glomerales</taxon>
        <taxon>Glomeraceae</taxon>
        <taxon>Funneliformis</taxon>
    </lineage>
</organism>
<evidence type="ECO:0000256" key="2">
    <source>
        <dbReference type="SAM" id="Phobius"/>
    </source>
</evidence>
<dbReference type="EMBL" id="CAJVPP010002381">
    <property type="protein sequence ID" value="CAG8598068.1"/>
    <property type="molecule type" value="Genomic_DNA"/>
</dbReference>
<evidence type="ECO:0000313" key="4">
    <source>
        <dbReference type="Proteomes" id="UP000789375"/>
    </source>
</evidence>
<gene>
    <name evidence="3" type="ORF">FMOSSE_LOCUS8796</name>
</gene>
<accession>A0A9N9CDM1</accession>
<keyword evidence="2" id="KW-0812">Transmembrane</keyword>
<feature type="region of interest" description="Disordered" evidence="1">
    <location>
        <begin position="17"/>
        <end position="45"/>
    </location>
</feature>
<feature type="transmembrane region" description="Helical" evidence="2">
    <location>
        <begin position="107"/>
        <end position="127"/>
    </location>
</feature>
<keyword evidence="2" id="KW-0472">Membrane</keyword>
<keyword evidence="2" id="KW-1133">Transmembrane helix</keyword>
<proteinExistence type="predicted"/>
<feature type="compositionally biased region" description="Low complexity" evidence="1">
    <location>
        <begin position="18"/>
        <end position="29"/>
    </location>
</feature>
<comment type="caution">
    <text evidence="3">The sequence shown here is derived from an EMBL/GenBank/DDBJ whole genome shotgun (WGS) entry which is preliminary data.</text>
</comment>
<reference evidence="3" key="1">
    <citation type="submission" date="2021-06" db="EMBL/GenBank/DDBJ databases">
        <authorList>
            <person name="Kallberg Y."/>
            <person name="Tangrot J."/>
            <person name="Rosling A."/>
        </authorList>
    </citation>
    <scope>NUCLEOTIDE SEQUENCE</scope>
    <source>
        <strain evidence="3">87-6 pot B 2015</strain>
    </source>
</reference>
<evidence type="ECO:0000313" key="3">
    <source>
        <dbReference type="EMBL" id="CAG8598068.1"/>
    </source>
</evidence>
<dbReference type="Proteomes" id="UP000789375">
    <property type="component" value="Unassembled WGS sequence"/>
</dbReference>
<sequence>MEVRTIRSVVRPNLRYVSSDTKSGSSTDKATFNEPTSSFEHVTRESNIHKSPNWDQNVNFTLKECILYDINRHRNDYFNHKISQLENKFYSTAIQSAKRAMQSENKLLLIIGSILSIISSVVASNYINKHKQDSVKMVRKK</sequence>
<evidence type="ECO:0000256" key="1">
    <source>
        <dbReference type="SAM" id="MobiDB-lite"/>
    </source>
</evidence>